<dbReference type="Pfam" id="PF00005">
    <property type="entry name" value="ABC_tran"/>
    <property type="match status" value="2"/>
</dbReference>
<evidence type="ECO:0000256" key="9">
    <source>
        <dbReference type="SAM" id="MobiDB-lite"/>
    </source>
</evidence>
<dbReference type="Gene3D" id="3.30.420.10">
    <property type="entry name" value="Ribonuclease H-like superfamily/Ribonuclease H"/>
    <property type="match status" value="1"/>
</dbReference>
<keyword evidence="6" id="KW-0067">ATP-binding</keyword>
<evidence type="ECO:0000256" key="3">
    <source>
        <dbReference type="ARBA" id="ARBA00022692"/>
    </source>
</evidence>
<evidence type="ECO:0000256" key="6">
    <source>
        <dbReference type="ARBA" id="ARBA00022840"/>
    </source>
</evidence>
<comment type="similarity">
    <text evidence="1">Belongs to the ABC transporter superfamily. ABCD family. Peroxisomal fatty acyl CoA transporter (TC 3.A.1.203) subfamily.</text>
</comment>
<evidence type="ECO:0000256" key="4">
    <source>
        <dbReference type="ARBA" id="ARBA00022737"/>
    </source>
</evidence>
<dbReference type="InterPro" id="IPR057135">
    <property type="entry name" value="At4g27190-like_LRR"/>
</dbReference>
<evidence type="ECO:0000256" key="8">
    <source>
        <dbReference type="ARBA" id="ARBA00023136"/>
    </source>
</evidence>
<keyword evidence="8 10" id="KW-0472">Membrane</keyword>
<dbReference type="Gene3D" id="1.20.1560.10">
    <property type="entry name" value="ABC transporter type 1, transmembrane domain"/>
    <property type="match status" value="1"/>
</dbReference>
<dbReference type="Pfam" id="PF13456">
    <property type="entry name" value="RVT_3"/>
    <property type="match status" value="1"/>
</dbReference>
<dbReference type="SMART" id="SM00382">
    <property type="entry name" value="AAA"/>
    <property type="match status" value="2"/>
</dbReference>
<dbReference type="InterPro" id="IPR044730">
    <property type="entry name" value="RNase_H-like_dom_plant"/>
</dbReference>
<dbReference type="InterPro" id="IPR002156">
    <property type="entry name" value="RNaseH_domain"/>
</dbReference>
<dbReference type="GO" id="GO:0006635">
    <property type="term" value="P:fatty acid beta-oxidation"/>
    <property type="evidence" value="ECO:0007669"/>
    <property type="project" value="TreeGrafter"/>
</dbReference>
<evidence type="ECO:0000259" key="11">
    <source>
        <dbReference type="PROSITE" id="PS50893"/>
    </source>
</evidence>
<keyword evidence="2" id="KW-0813">Transport</keyword>
<evidence type="ECO:0000256" key="7">
    <source>
        <dbReference type="ARBA" id="ARBA00022989"/>
    </source>
</evidence>
<dbReference type="InterPro" id="IPR032675">
    <property type="entry name" value="LRR_dom_sf"/>
</dbReference>
<gene>
    <name evidence="13" type="ORF">TEA_014205</name>
</gene>
<evidence type="ECO:0000256" key="10">
    <source>
        <dbReference type="SAM" id="Phobius"/>
    </source>
</evidence>
<dbReference type="PROSITE" id="PS00211">
    <property type="entry name" value="ABC_TRANSPORTER_1"/>
    <property type="match status" value="2"/>
</dbReference>
<dbReference type="GO" id="GO:0005778">
    <property type="term" value="C:peroxisomal membrane"/>
    <property type="evidence" value="ECO:0007669"/>
    <property type="project" value="TreeGrafter"/>
</dbReference>
<dbReference type="Pfam" id="PF06472">
    <property type="entry name" value="ABC_membrane_2"/>
    <property type="match status" value="2"/>
</dbReference>
<dbReference type="Proteomes" id="UP000306102">
    <property type="component" value="Unassembled WGS sequence"/>
</dbReference>
<evidence type="ECO:0000256" key="2">
    <source>
        <dbReference type="ARBA" id="ARBA00022448"/>
    </source>
</evidence>
<evidence type="ECO:0000313" key="13">
    <source>
        <dbReference type="EMBL" id="THG14498.1"/>
    </source>
</evidence>
<keyword evidence="4" id="KW-0677">Repeat</keyword>
<dbReference type="GO" id="GO:0004523">
    <property type="term" value="F:RNA-DNA hybrid ribonuclease activity"/>
    <property type="evidence" value="ECO:0007669"/>
    <property type="project" value="InterPro"/>
</dbReference>
<dbReference type="GO" id="GO:0005524">
    <property type="term" value="F:ATP binding"/>
    <property type="evidence" value="ECO:0007669"/>
    <property type="project" value="UniProtKB-KW"/>
</dbReference>
<feature type="compositionally biased region" description="Basic and acidic residues" evidence="9">
    <location>
        <begin position="8"/>
        <end position="24"/>
    </location>
</feature>
<comment type="caution">
    <text evidence="13">The sequence shown here is derived from an EMBL/GenBank/DDBJ whole genome shotgun (WGS) entry which is preliminary data.</text>
</comment>
<dbReference type="InterPro" id="IPR036640">
    <property type="entry name" value="ABC1_TM_sf"/>
</dbReference>
<organism evidence="13 14">
    <name type="scientific">Camellia sinensis var. sinensis</name>
    <name type="common">China tea</name>
    <dbReference type="NCBI Taxonomy" id="542762"/>
    <lineage>
        <taxon>Eukaryota</taxon>
        <taxon>Viridiplantae</taxon>
        <taxon>Streptophyta</taxon>
        <taxon>Embryophyta</taxon>
        <taxon>Tracheophyta</taxon>
        <taxon>Spermatophyta</taxon>
        <taxon>Magnoliopsida</taxon>
        <taxon>eudicotyledons</taxon>
        <taxon>Gunneridae</taxon>
        <taxon>Pentapetalae</taxon>
        <taxon>asterids</taxon>
        <taxon>Ericales</taxon>
        <taxon>Theaceae</taxon>
        <taxon>Camellia</taxon>
    </lineage>
</organism>
<keyword evidence="3 10" id="KW-0812">Transmembrane</keyword>
<dbReference type="GO" id="GO:0003676">
    <property type="term" value="F:nucleic acid binding"/>
    <property type="evidence" value="ECO:0007669"/>
    <property type="project" value="InterPro"/>
</dbReference>
<dbReference type="InterPro" id="IPR027417">
    <property type="entry name" value="P-loop_NTPase"/>
</dbReference>
<dbReference type="SUPFAM" id="SSF90123">
    <property type="entry name" value="ABC transporter transmembrane region"/>
    <property type="match status" value="1"/>
</dbReference>
<feature type="region of interest" description="Disordered" evidence="9">
    <location>
        <begin position="375"/>
        <end position="397"/>
    </location>
</feature>
<dbReference type="InterPro" id="IPR003593">
    <property type="entry name" value="AAA+_ATPase"/>
</dbReference>
<evidence type="ECO:0000256" key="5">
    <source>
        <dbReference type="ARBA" id="ARBA00022741"/>
    </source>
</evidence>
<keyword evidence="14" id="KW-1185">Reference proteome</keyword>
<proteinExistence type="inferred from homology"/>
<feature type="domain" description="ABC transmembrane type-1" evidence="12">
    <location>
        <begin position="1010"/>
        <end position="1240"/>
    </location>
</feature>
<sequence length="1704" mass="190401">MEPCNAKEGVKVHDTRDEVEKDDPGKEIMEEVGAANGMLRDIAIPKDLNNNLEILSLQGSNIKVLPSEIGQLTRLRLLDLGNCEKLTEIPQGVLSNLSRLEELYIFDASWNWEERSKVILDELGKLTQLTTSQIHIPNVMLLPKDFCFENFIRFKISMGKEYGFSETYSKSYKLRGVSLRGKLIVLLMRAEELHLKKIEGLQEVGISLLPVCVRGFPRLQRLQIVDCEMMEAIVGIEEEKDEDELSSQVINFSQLKYLDLVNLPKLISFYPKVEKMSTSEGNSSTQAQSLFNEKKLKREKAIPVSEICWVGKPKSICSHAFTSAVAVNRAWSKSVALASGGVIVAGGVAAYIRSRYSCKKPESIAHCNGLSDHKEQSNKIVKNEKVSNESKPPKKEGPPLKLVAAILLSHMSLRGARDLMALLIIAVKPFLLSNLEVQGLVTYAMFCLATLHHQLICLICLKFDSPHMDRDVNMAYYKLSYVDGRIRNPEQRIASDVPRFCTELSEFLQENVMAAFDGVLYTWSLWEYRQLHSRLRTHAESIAIYGGENREESHIQQKFKALIQHMGVVLHHNWWFGIAQDLIFRCLGAIVAGTLMIEPFFLGKLRPGSSALGRAETLSNLKYHSSVIIALFTSLGILFGNPMKIDRLRGYAGRILELMTISKELSVNDASSLQGKGSGNCVTEANYIEFDGVKVVTPTGNVLVEDLTLKVESGSNLLVTGPNGSGKSSLFRVLGGLWPLMSGHLVKPGVGSDLNKEIFYVPQRPYTVVGTLRDQLIYPLTADEEVEPLTHDELVDLLKYVDLEYLLDRYPLEKEINWGDELSLGEQQRLGMARLFYHKPKFAILDECTSAVTSDMEERFCARVQAMGMSCITISHRPALVAFHDVVLSLDGEGGWKVQYKREDSAVRSTESGFDAMELSETDRQSDAMAVQRAFAMTKMDSLSSNAKSQSYISELTAASPPMSHGAPLPIIPQLQSASRPLISRVAAMFKILVPTMFDKQGAQILSVAILIGLTSLLGNTAGFLQAKTTKFVLEQDTTSYIRYFGAAMVLNFASSFMSPSLRHLTSKLALEWRIRLTQHLLKHYFRKDAYYKVFNMSDTNVDADQRITQDVEKLTTDLSTLVAGMVKPSVDMIWFTWRMKELTGRRGVSILYAYMILGLGFLKNFTPDFGGLASREQQLEGTFRYMHERLRTHAESVAFFGGGAREKAMVESRLRDLLDHSKLHNKKKWLFGVLDDFISRHLPQSVASSELADGLRYVTSIVSSSFASFGEMLQLNKTYVELSGGINRVFELEELLDAAQSGGSFSLPTDGHISTSTLSPTKPTTTHSADIISFSDVDIITPGQKMLARKLKFQILPEKGLLVTGPNGSGKSCVFRVLRGLWPLVSGKLVKPCQRIGEEAGRGRGVFYVPQRSYMCLGTLRDQIIYPLSREEAEQMALDLYGKGETSIDAPKLLDSHLETILENVKLLYLLEREGGWDANKTWEDILSLGEQQRLGMARLFFHKPKFGVLDECTNATSIDIEEHLYKLANDMGITLVTSSQRPALIPYHSTELRLVDEQGGRGGLGMIHSIAILWAIWWQCNIKLFTCVVDGAWKQSTEVAGLAWVSAWMKLKCRCRNKVLSIWLSSPLLAEARALLEAIKWVVKMKICCLSIFTDCKILVDSFEQQSDPDWEVALVVQDVLAISKQFQFLSVTKQVSGGASA</sequence>
<dbReference type="InterPro" id="IPR003439">
    <property type="entry name" value="ABC_transporter-like_ATP-bd"/>
</dbReference>
<dbReference type="GO" id="GO:0140359">
    <property type="term" value="F:ABC-type transporter activity"/>
    <property type="evidence" value="ECO:0007669"/>
    <property type="project" value="InterPro"/>
</dbReference>
<accession>A0A4S4EDS1</accession>
<evidence type="ECO:0008006" key="15">
    <source>
        <dbReference type="Google" id="ProtNLM"/>
    </source>
</evidence>
<feature type="region of interest" description="Disordered" evidence="9">
    <location>
        <begin position="1"/>
        <end position="24"/>
    </location>
</feature>
<evidence type="ECO:0000259" key="12">
    <source>
        <dbReference type="PROSITE" id="PS50929"/>
    </source>
</evidence>
<dbReference type="STRING" id="542762.A0A4S4EDS1"/>
<evidence type="ECO:0000256" key="1">
    <source>
        <dbReference type="ARBA" id="ARBA00008575"/>
    </source>
</evidence>
<dbReference type="InterPro" id="IPR011527">
    <property type="entry name" value="ABC1_TM_dom"/>
</dbReference>
<dbReference type="EMBL" id="SDRB02005330">
    <property type="protein sequence ID" value="THG14498.1"/>
    <property type="molecule type" value="Genomic_DNA"/>
</dbReference>
<feature type="domain" description="ABC transporter" evidence="11">
    <location>
        <begin position="688"/>
        <end position="919"/>
    </location>
</feature>
<dbReference type="GO" id="GO:0005324">
    <property type="term" value="F:long-chain fatty acid transmembrane transporter activity"/>
    <property type="evidence" value="ECO:0007669"/>
    <property type="project" value="TreeGrafter"/>
</dbReference>
<feature type="transmembrane region" description="Helical" evidence="10">
    <location>
        <begin position="1005"/>
        <end position="1025"/>
    </location>
</feature>
<feature type="domain" description="ABC transporter" evidence="11">
    <location>
        <begin position="1333"/>
        <end position="1584"/>
    </location>
</feature>
<dbReference type="Gene3D" id="3.80.10.10">
    <property type="entry name" value="Ribonuclease Inhibitor"/>
    <property type="match status" value="1"/>
</dbReference>
<dbReference type="InterPro" id="IPR055414">
    <property type="entry name" value="LRR_R13L4/SHOC2-like"/>
</dbReference>
<keyword evidence="7 10" id="KW-1133">Transmembrane helix</keyword>
<name>A0A4S4EDS1_CAMSN</name>
<dbReference type="InterPro" id="IPR050835">
    <property type="entry name" value="ABC_transporter_sub-D"/>
</dbReference>
<dbReference type="PROSITE" id="PS50893">
    <property type="entry name" value="ABC_TRANSPORTER_2"/>
    <property type="match status" value="2"/>
</dbReference>
<dbReference type="PANTHER" id="PTHR11384:SF56">
    <property type="entry name" value="ABC TRANSPORTER D FAMILY MEMBER 1"/>
    <property type="match status" value="1"/>
</dbReference>
<protein>
    <recommendedName>
        <fullName evidence="15">ABC transporter domain-containing protein</fullName>
    </recommendedName>
</protein>
<dbReference type="CDD" id="cd03223">
    <property type="entry name" value="ABCD_peroxisomal_ALDP"/>
    <property type="match status" value="2"/>
</dbReference>
<dbReference type="SUPFAM" id="SSF53098">
    <property type="entry name" value="Ribonuclease H-like"/>
    <property type="match status" value="1"/>
</dbReference>
<dbReference type="InterPro" id="IPR017871">
    <property type="entry name" value="ABC_transporter-like_CS"/>
</dbReference>
<dbReference type="CDD" id="cd06222">
    <property type="entry name" value="RNase_H_like"/>
    <property type="match status" value="1"/>
</dbReference>
<keyword evidence="5" id="KW-0547">Nucleotide-binding</keyword>
<dbReference type="GO" id="GO:0007031">
    <property type="term" value="P:peroxisome organization"/>
    <property type="evidence" value="ECO:0007669"/>
    <property type="project" value="TreeGrafter"/>
</dbReference>
<dbReference type="GO" id="GO:0015910">
    <property type="term" value="P:long-chain fatty acid import into peroxisome"/>
    <property type="evidence" value="ECO:0007669"/>
    <property type="project" value="TreeGrafter"/>
</dbReference>
<dbReference type="GO" id="GO:0016887">
    <property type="term" value="F:ATP hydrolysis activity"/>
    <property type="evidence" value="ECO:0007669"/>
    <property type="project" value="InterPro"/>
</dbReference>
<dbReference type="PROSITE" id="PS50929">
    <property type="entry name" value="ABC_TM1F"/>
    <property type="match status" value="1"/>
</dbReference>
<reference evidence="13 14" key="1">
    <citation type="journal article" date="2018" name="Proc. Natl. Acad. Sci. U.S.A.">
        <title>Draft genome sequence of Camellia sinensis var. sinensis provides insights into the evolution of the tea genome and tea quality.</title>
        <authorList>
            <person name="Wei C."/>
            <person name="Yang H."/>
            <person name="Wang S."/>
            <person name="Zhao J."/>
            <person name="Liu C."/>
            <person name="Gao L."/>
            <person name="Xia E."/>
            <person name="Lu Y."/>
            <person name="Tai Y."/>
            <person name="She G."/>
            <person name="Sun J."/>
            <person name="Cao H."/>
            <person name="Tong W."/>
            <person name="Gao Q."/>
            <person name="Li Y."/>
            <person name="Deng W."/>
            <person name="Jiang X."/>
            <person name="Wang W."/>
            <person name="Chen Q."/>
            <person name="Zhang S."/>
            <person name="Li H."/>
            <person name="Wu J."/>
            <person name="Wang P."/>
            <person name="Li P."/>
            <person name="Shi C."/>
            <person name="Zheng F."/>
            <person name="Jian J."/>
            <person name="Huang B."/>
            <person name="Shan D."/>
            <person name="Shi M."/>
            <person name="Fang C."/>
            <person name="Yue Y."/>
            <person name="Li F."/>
            <person name="Li D."/>
            <person name="Wei S."/>
            <person name="Han B."/>
            <person name="Jiang C."/>
            <person name="Yin Y."/>
            <person name="Xia T."/>
            <person name="Zhang Z."/>
            <person name="Bennetzen J.L."/>
            <person name="Zhao S."/>
            <person name="Wan X."/>
        </authorList>
    </citation>
    <scope>NUCLEOTIDE SEQUENCE [LARGE SCALE GENOMIC DNA]</scope>
    <source>
        <strain evidence="14">cv. Shuchazao</strain>
        <tissue evidence="13">Leaf</tissue>
    </source>
</reference>
<dbReference type="PANTHER" id="PTHR11384">
    <property type="entry name" value="ATP-BINDING CASSETTE, SUB-FAMILY D MEMBER"/>
    <property type="match status" value="1"/>
</dbReference>
<dbReference type="Pfam" id="PF23598">
    <property type="entry name" value="LRR_14"/>
    <property type="match status" value="1"/>
</dbReference>
<feature type="transmembrane region" description="Helical" evidence="10">
    <location>
        <begin position="1041"/>
        <end position="1059"/>
    </location>
</feature>
<dbReference type="Pfam" id="PF23247">
    <property type="entry name" value="LRR_RPS2"/>
    <property type="match status" value="1"/>
</dbReference>
<dbReference type="InterPro" id="IPR012337">
    <property type="entry name" value="RNaseH-like_sf"/>
</dbReference>
<dbReference type="InterPro" id="IPR036397">
    <property type="entry name" value="RNaseH_sf"/>
</dbReference>
<evidence type="ECO:0000313" key="14">
    <source>
        <dbReference type="Proteomes" id="UP000306102"/>
    </source>
</evidence>
<dbReference type="SUPFAM" id="SSF52047">
    <property type="entry name" value="RNI-like"/>
    <property type="match status" value="1"/>
</dbReference>
<dbReference type="GO" id="GO:0042760">
    <property type="term" value="P:very long-chain fatty acid catabolic process"/>
    <property type="evidence" value="ECO:0007669"/>
    <property type="project" value="TreeGrafter"/>
</dbReference>
<dbReference type="Gene3D" id="3.40.50.300">
    <property type="entry name" value="P-loop containing nucleotide triphosphate hydrolases"/>
    <property type="match status" value="2"/>
</dbReference>
<dbReference type="SUPFAM" id="SSF52540">
    <property type="entry name" value="P-loop containing nucleoside triphosphate hydrolases"/>
    <property type="match status" value="2"/>
</dbReference>